<proteinExistence type="predicted"/>
<reference evidence="1 2" key="1">
    <citation type="submission" date="2018-03" db="EMBL/GenBank/DDBJ databases">
        <title>Genomic Encyclopedia of Archaeal and Bacterial Type Strains, Phase II (KMG-II): from individual species to whole genera.</title>
        <authorList>
            <person name="Goeker M."/>
        </authorList>
    </citation>
    <scope>NUCLEOTIDE SEQUENCE [LARGE SCALE GENOMIC DNA]</scope>
    <source>
        <strain evidence="1 2">DSM 24859</strain>
    </source>
</reference>
<sequence length="135" mass="14793">MQTAEIIYSGELRTTATHLQSGTVIDTDAPVDNNGKGERFSPTDLVATALGSCMLTIMGIKARDNGWAIEGTKVSIQKIMGTEPRRITGVKIIFDFPTGHNLEEKDKTILERAAYTCPVAKSVHPDILQDVTFNW</sequence>
<dbReference type="AlphaFoldDB" id="A0A2P8HKR2"/>
<dbReference type="InterPro" id="IPR003718">
    <property type="entry name" value="OsmC/Ohr_fam"/>
</dbReference>
<dbReference type="InterPro" id="IPR036102">
    <property type="entry name" value="OsmC/Ohrsf"/>
</dbReference>
<name>A0A2P8HKR2_CHINA</name>
<dbReference type="EMBL" id="PYAW01000003">
    <property type="protein sequence ID" value="PSL46808.1"/>
    <property type="molecule type" value="Genomic_DNA"/>
</dbReference>
<dbReference type="Pfam" id="PF02566">
    <property type="entry name" value="OsmC"/>
    <property type="match status" value="1"/>
</dbReference>
<gene>
    <name evidence="1" type="ORF">CLV51_103790</name>
</gene>
<comment type="caution">
    <text evidence="1">The sequence shown here is derived from an EMBL/GenBank/DDBJ whole genome shotgun (WGS) entry which is preliminary data.</text>
</comment>
<dbReference type="RefSeq" id="WP_106529561.1">
    <property type="nucleotide sequence ID" value="NZ_PYAW01000003.1"/>
</dbReference>
<keyword evidence="2" id="KW-1185">Reference proteome</keyword>
<dbReference type="Proteomes" id="UP000240971">
    <property type="component" value="Unassembled WGS sequence"/>
</dbReference>
<dbReference type="PANTHER" id="PTHR39624:SF2">
    <property type="entry name" value="OSMC-LIKE PROTEIN"/>
    <property type="match status" value="1"/>
</dbReference>
<dbReference type="Gene3D" id="3.30.300.20">
    <property type="match status" value="1"/>
</dbReference>
<dbReference type="OrthoDB" id="290036at2"/>
<protein>
    <submittedName>
        <fullName evidence="1">Putative OsmC-like protein</fullName>
    </submittedName>
</protein>
<accession>A0A2P8HKR2</accession>
<dbReference type="InterPro" id="IPR015946">
    <property type="entry name" value="KH_dom-like_a/b"/>
</dbReference>
<dbReference type="SUPFAM" id="SSF82784">
    <property type="entry name" value="OsmC-like"/>
    <property type="match status" value="1"/>
</dbReference>
<dbReference type="PANTHER" id="PTHR39624">
    <property type="entry name" value="PROTEIN INVOLVED IN RIMO-MEDIATED BETA-METHYLTHIOLATION OF RIBOSOMAL PROTEIN S12 YCAO"/>
    <property type="match status" value="1"/>
</dbReference>
<evidence type="ECO:0000313" key="1">
    <source>
        <dbReference type="EMBL" id="PSL46808.1"/>
    </source>
</evidence>
<organism evidence="1 2">
    <name type="scientific">Chitinophaga niastensis</name>
    <dbReference type="NCBI Taxonomy" id="536980"/>
    <lineage>
        <taxon>Bacteria</taxon>
        <taxon>Pseudomonadati</taxon>
        <taxon>Bacteroidota</taxon>
        <taxon>Chitinophagia</taxon>
        <taxon>Chitinophagales</taxon>
        <taxon>Chitinophagaceae</taxon>
        <taxon>Chitinophaga</taxon>
    </lineage>
</organism>
<evidence type="ECO:0000313" key="2">
    <source>
        <dbReference type="Proteomes" id="UP000240971"/>
    </source>
</evidence>